<feature type="region of interest" description="Disordered" evidence="1">
    <location>
        <begin position="340"/>
        <end position="506"/>
    </location>
</feature>
<feature type="compositionally biased region" description="Low complexity" evidence="1">
    <location>
        <begin position="597"/>
        <end position="607"/>
    </location>
</feature>
<feature type="compositionally biased region" description="Polar residues" evidence="1">
    <location>
        <begin position="492"/>
        <end position="503"/>
    </location>
</feature>
<feature type="compositionally biased region" description="Basic and acidic residues" evidence="1">
    <location>
        <begin position="762"/>
        <end position="772"/>
    </location>
</feature>
<evidence type="ECO:0000313" key="3">
    <source>
        <dbReference type="Proteomes" id="UP001375240"/>
    </source>
</evidence>
<evidence type="ECO:0000313" key="2">
    <source>
        <dbReference type="EMBL" id="KAK6359543.1"/>
    </source>
</evidence>
<feature type="compositionally biased region" description="Low complexity" evidence="1">
    <location>
        <begin position="43"/>
        <end position="61"/>
    </location>
</feature>
<keyword evidence="3" id="KW-1185">Reference proteome</keyword>
<dbReference type="Proteomes" id="UP001375240">
    <property type="component" value="Unassembled WGS sequence"/>
</dbReference>
<feature type="compositionally biased region" description="Low complexity" evidence="1">
    <location>
        <begin position="840"/>
        <end position="855"/>
    </location>
</feature>
<feature type="compositionally biased region" description="Basic and acidic residues" evidence="1">
    <location>
        <begin position="825"/>
        <end position="839"/>
    </location>
</feature>
<evidence type="ECO:0000256" key="1">
    <source>
        <dbReference type="SAM" id="MobiDB-lite"/>
    </source>
</evidence>
<feature type="compositionally biased region" description="Basic and acidic residues" evidence="1">
    <location>
        <begin position="809"/>
        <end position="818"/>
    </location>
</feature>
<organism evidence="2 3">
    <name type="scientific">Orbilia brochopaga</name>
    <dbReference type="NCBI Taxonomy" id="3140254"/>
    <lineage>
        <taxon>Eukaryota</taxon>
        <taxon>Fungi</taxon>
        <taxon>Dikarya</taxon>
        <taxon>Ascomycota</taxon>
        <taxon>Pezizomycotina</taxon>
        <taxon>Orbiliomycetes</taxon>
        <taxon>Orbiliales</taxon>
        <taxon>Orbiliaceae</taxon>
        <taxon>Orbilia</taxon>
    </lineage>
</organism>
<feature type="compositionally biased region" description="Polar residues" evidence="1">
    <location>
        <begin position="447"/>
        <end position="474"/>
    </location>
</feature>
<name>A0AAV9VCF7_9PEZI</name>
<gene>
    <name evidence="2" type="ORF">TWF696_000697</name>
</gene>
<feature type="region of interest" description="Disordered" evidence="1">
    <location>
        <begin position="596"/>
        <end position="900"/>
    </location>
</feature>
<feature type="compositionally biased region" description="Basic and acidic residues" evidence="1">
    <location>
        <begin position="154"/>
        <end position="174"/>
    </location>
</feature>
<accession>A0AAV9VCF7</accession>
<feature type="region of interest" description="Disordered" evidence="1">
    <location>
        <begin position="1"/>
        <end position="87"/>
    </location>
</feature>
<feature type="compositionally biased region" description="Basic and acidic residues" evidence="1">
    <location>
        <begin position="315"/>
        <end position="326"/>
    </location>
</feature>
<dbReference type="AlphaFoldDB" id="A0AAV9VCF7"/>
<feature type="compositionally biased region" description="Acidic residues" evidence="1">
    <location>
        <begin position="671"/>
        <end position="749"/>
    </location>
</feature>
<feature type="compositionally biased region" description="Basic and acidic residues" evidence="1">
    <location>
        <begin position="428"/>
        <end position="439"/>
    </location>
</feature>
<feature type="compositionally biased region" description="Acidic residues" evidence="1">
    <location>
        <begin position="619"/>
        <end position="636"/>
    </location>
</feature>
<feature type="compositionally biased region" description="Polar residues" evidence="1">
    <location>
        <begin position="377"/>
        <end position="390"/>
    </location>
</feature>
<feature type="region of interest" description="Disordered" evidence="1">
    <location>
        <begin position="223"/>
        <end position="242"/>
    </location>
</feature>
<feature type="compositionally biased region" description="Basic and acidic residues" evidence="1">
    <location>
        <begin position="340"/>
        <end position="350"/>
    </location>
</feature>
<comment type="caution">
    <text evidence="2">The sequence shown here is derived from an EMBL/GenBank/DDBJ whole genome shotgun (WGS) entry which is preliminary data.</text>
</comment>
<feature type="compositionally biased region" description="Basic and acidic residues" evidence="1">
    <location>
        <begin position="608"/>
        <end position="618"/>
    </location>
</feature>
<feature type="region of interest" description="Disordered" evidence="1">
    <location>
        <begin position="101"/>
        <end position="186"/>
    </location>
</feature>
<proteinExistence type="predicted"/>
<feature type="region of interest" description="Disordered" evidence="1">
    <location>
        <begin position="304"/>
        <end position="326"/>
    </location>
</feature>
<protein>
    <submittedName>
        <fullName evidence="2">Uncharacterized protein</fullName>
    </submittedName>
</protein>
<sequence>MSAARVTPADNASLNSSAFAIPLRPSAPSVTPFTGTPPPNRMLGSSLRSSTSSLGGDLSSSAMKRRRLSRLERENPDIDPSILAVIDPQKPIAEQIAKIKAATGASNSSNGGSPAFKPASSTQSQNINASASVTSFGSSTMSQRARRQTSGELGKGDHGAIEAMKRKAAEERQAKQRRTGQSRASYAGSAFSDFRQRAYSTVSNSSFGMSRIGLHSSTGSIRPNSSLSNYPENHSASLTGTSTPLSAAEKLHNLTYVKSVLARKESSQRSRSSTSADNAKPESPYASIAARARGMLAENTKEIQEERAAKRKREAVKQEMERERARRDARMEILAKLAKEEEEELRRAEEELVNATKNRKRNAESAFRPSPDVTMSDPITAQDVEQQPTAARNPRKRSPSAETMAATNEQPAKRTRSSEPDEETPAVLDEKPKPTDRKLMPPPPTPTLSGRSQASANGSSAPSSQLSTQRTTPPSSVPPLVEKSPPLEQTPERSPTSSLNAKTPFTFDKEDSFGDLFVYQAHDDPLGVHDLHNFGHGEGFGFNSNTEPFIGQPVRPLDISPSIEHLGPVPIIRDFAYSGEPVPMRTAVPHPPVIDVSYEPEPIYSYPPHHENEHRGSDTEPDEPEEPEDQEEEADDQLFAAHQVVEEPAELEKGEEATVATANEPVYIDLLDSDDEDEKGYGADEGEGEEEEEEEEDEEEGYDEEEEDAEGEIEEEDGSEEDGSEEDEDEEEEDEEEHEEGSDEEEYDEQAYAYSGMSTDGAADRREPHYEVIEVYSSPPPPTLTERDSETTESNGGHSVIPDSFVAEQKGEASEKDINCNNLDGVHENQEAEQEERPGSARSGSHSGSRPSSSHQTSQEKWVRIGGGRLMRSSSPEANLGEDGLALGSPDHCDDETHDPALKIDPGLLKTGLDASAPAIAQIN</sequence>
<feature type="region of interest" description="Disordered" evidence="1">
    <location>
        <begin position="262"/>
        <end position="285"/>
    </location>
</feature>
<feature type="compositionally biased region" description="Polar residues" evidence="1">
    <location>
        <begin position="119"/>
        <end position="151"/>
    </location>
</feature>
<feature type="compositionally biased region" description="Low complexity" evidence="1">
    <location>
        <begin position="101"/>
        <end position="115"/>
    </location>
</feature>
<dbReference type="EMBL" id="JAVHNQ010000001">
    <property type="protein sequence ID" value="KAK6359543.1"/>
    <property type="molecule type" value="Genomic_DNA"/>
</dbReference>
<reference evidence="2 3" key="1">
    <citation type="submission" date="2019-10" db="EMBL/GenBank/DDBJ databases">
        <authorList>
            <person name="Palmer J.M."/>
        </authorList>
    </citation>
    <scope>NUCLEOTIDE SEQUENCE [LARGE SCALE GENOMIC DNA]</scope>
    <source>
        <strain evidence="2 3">TWF696</strain>
    </source>
</reference>